<proteinExistence type="inferred from homology"/>
<dbReference type="SMART" id="SM00874">
    <property type="entry name" value="B5"/>
    <property type="match status" value="1"/>
</dbReference>
<dbReference type="eggNOG" id="arCOG00412">
    <property type="taxonomic scope" value="Archaea"/>
</dbReference>
<comment type="similarity">
    <text evidence="3 12">Belongs to the phenylalanyl-tRNA synthetase beta subunit family. Type 2 subfamily.</text>
</comment>
<dbReference type="InterPro" id="IPR005146">
    <property type="entry name" value="B3/B4_tRNA-bd"/>
</dbReference>
<keyword evidence="9 12" id="KW-0460">Magnesium</keyword>
<dbReference type="NCBIfam" id="TIGR00471">
    <property type="entry name" value="pheT_arch"/>
    <property type="match status" value="1"/>
</dbReference>
<sequence length="535" mass="61778">MPVIRLQRDELRRFNIDEDKFVKDVNMLGADFKELDEKELRVEFFPDRPDLYTIEGVVRAIRGFWGIEKGAPKYYADDGNVKIFVDEEMKNIRPYIVGAVIRDIEVDDLMIKSMMDFQEKLHITVGRKRKKLAIGLHDFNKVTPPFYYVPKDENFKFIPLGFKNEMSLKEILKKHPKGVEYAHILENLKAYPIILDSQGNVLSFPPIINGTLTQITHETRNIFIDITGTDLNTLNSVLNILACSFADRGASIERVEVIYPDKSIKTPKLEYTKIEVEKEYIAKILGKKLSDEEILNSLQRMRFDVEIGDRSIKVTVPPYRMDILHPVDIIEDIAKGLTFQYFRASLPRKEKIGSTIKDFENVVRKIMLGLGFSEVTTLTITSPQIQYDAMRLPRKNFVEIENPITEDGTTLRSWLIPSLMEILRKNKHRELPQKIFEIGYVIKEKKEEHLALLYIDSSANFTLSKSYAEAILRDLGIEEYVIREIEHNSFISGRAAGIYKGDEIGFFGEIHPEVLENFELGYPTIAMELNLSKIK</sequence>
<feature type="binding site" evidence="12">
    <location>
        <position position="322"/>
    </location>
    <ligand>
        <name>Mg(2+)</name>
        <dbReference type="ChEBI" id="CHEBI:18420"/>
        <note>shared with alpha subunit</note>
    </ligand>
</feature>
<dbReference type="Gene3D" id="3.30.56.10">
    <property type="match status" value="2"/>
</dbReference>
<dbReference type="InterPro" id="IPR045060">
    <property type="entry name" value="Phe-tRNA-ligase_IIc_bsu"/>
</dbReference>
<evidence type="ECO:0000256" key="4">
    <source>
        <dbReference type="ARBA" id="ARBA00022490"/>
    </source>
</evidence>
<dbReference type="GeneID" id="8827745"/>
<dbReference type="GO" id="GO:0009328">
    <property type="term" value="C:phenylalanine-tRNA ligase complex"/>
    <property type="evidence" value="ECO:0007669"/>
    <property type="project" value="TreeGrafter"/>
</dbReference>
<accession>B5IAN5</accession>
<dbReference type="PROSITE" id="PS51483">
    <property type="entry name" value="B5"/>
    <property type="match status" value="1"/>
</dbReference>
<keyword evidence="5 12" id="KW-0436">Ligase</keyword>
<dbReference type="OrthoDB" id="10073at2157"/>
<dbReference type="Pfam" id="PF17759">
    <property type="entry name" value="tRNA_synthFbeta"/>
    <property type="match status" value="1"/>
</dbReference>
<evidence type="ECO:0000256" key="9">
    <source>
        <dbReference type="ARBA" id="ARBA00022842"/>
    </source>
</evidence>
<dbReference type="Gene3D" id="3.30.930.10">
    <property type="entry name" value="Bira Bifunctional Protein, Domain 2"/>
    <property type="match status" value="1"/>
</dbReference>
<gene>
    <name evidence="12" type="primary">pheT</name>
    <name evidence="13" type="ordered locus">Aboo_0795</name>
</gene>
<evidence type="ECO:0000256" key="10">
    <source>
        <dbReference type="ARBA" id="ARBA00022917"/>
    </source>
</evidence>
<keyword evidence="8 12" id="KW-0067">ATP-binding</keyword>
<keyword evidence="7 12" id="KW-0547">Nucleotide-binding</keyword>
<dbReference type="InterPro" id="IPR041616">
    <property type="entry name" value="PheRS_beta_core"/>
</dbReference>
<dbReference type="Pfam" id="PF03483">
    <property type="entry name" value="B3_4"/>
    <property type="match status" value="1"/>
</dbReference>
<evidence type="ECO:0000256" key="5">
    <source>
        <dbReference type="ARBA" id="ARBA00022598"/>
    </source>
</evidence>
<feature type="binding site" evidence="12">
    <location>
        <position position="328"/>
    </location>
    <ligand>
        <name>Mg(2+)</name>
        <dbReference type="ChEBI" id="CHEBI:18420"/>
        <note>shared with alpha subunit</note>
    </ligand>
</feature>
<dbReference type="HAMAP" id="MF_00284">
    <property type="entry name" value="Phe_tRNA_synth_beta2"/>
    <property type="match status" value="1"/>
</dbReference>
<dbReference type="InterPro" id="IPR004531">
    <property type="entry name" value="Phe-tRNA-synth_IIc_bsu_arc_euk"/>
</dbReference>
<evidence type="ECO:0000256" key="6">
    <source>
        <dbReference type="ARBA" id="ARBA00022723"/>
    </source>
</evidence>
<dbReference type="SMART" id="SM00873">
    <property type="entry name" value="B3_4"/>
    <property type="match status" value="1"/>
</dbReference>
<dbReference type="RefSeq" id="WP_008081992.1">
    <property type="nucleotide sequence ID" value="NC_013926.1"/>
</dbReference>
<evidence type="ECO:0000256" key="8">
    <source>
        <dbReference type="ARBA" id="ARBA00022840"/>
    </source>
</evidence>
<organism evidence="13 14">
    <name type="scientific">Aciduliprofundum boonei (strain DSM 19572 / T469)</name>
    <dbReference type="NCBI Taxonomy" id="439481"/>
    <lineage>
        <taxon>Archaea</taxon>
        <taxon>Methanobacteriati</taxon>
        <taxon>Thermoplasmatota</taxon>
        <taxon>DHVE2 group</taxon>
        <taxon>Candidatus Aciduliprofundum</taxon>
    </lineage>
</organism>
<comment type="subcellular location">
    <subcellularLocation>
        <location evidence="2 12">Cytoplasm</location>
    </subcellularLocation>
</comment>
<dbReference type="KEGG" id="abi:Aboo_0795"/>
<feature type="binding site" evidence="12">
    <location>
        <position position="332"/>
    </location>
    <ligand>
        <name>Mg(2+)</name>
        <dbReference type="ChEBI" id="CHEBI:18420"/>
        <note>shared with alpha subunit</note>
    </ligand>
</feature>
<dbReference type="InterPro" id="IPR009061">
    <property type="entry name" value="DNA-bd_dom_put_sf"/>
</dbReference>
<dbReference type="GO" id="GO:0000287">
    <property type="term" value="F:magnesium ion binding"/>
    <property type="evidence" value="ECO:0007669"/>
    <property type="project" value="InterPro"/>
</dbReference>
<dbReference type="InterPro" id="IPR005147">
    <property type="entry name" value="tRNA_synthase_B5-dom"/>
</dbReference>
<comment type="catalytic activity">
    <reaction evidence="12">
        <text>tRNA(Phe) + L-phenylalanine + ATP = L-phenylalanyl-tRNA(Phe) + AMP + diphosphate + H(+)</text>
        <dbReference type="Rhea" id="RHEA:19413"/>
        <dbReference type="Rhea" id="RHEA-COMP:9668"/>
        <dbReference type="Rhea" id="RHEA-COMP:9699"/>
        <dbReference type="ChEBI" id="CHEBI:15378"/>
        <dbReference type="ChEBI" id="CHEBI:30616"/>
        <dbReference type="ChEBI" id="CHEBI:33019"/>
        <dbReference type="ChEBI" id="CHEBI:58095"/>
        <dbReference type="ChEBI" id="CHEBI:78442"/>
        <dbReference type="ChEBI" id="CHEBI:78531"/>
        <dbReference type="ChEBI" id="CHEBI:456215"/>
        <dbReference type="EC" id="6.1.1.20"/>
    </reaction>
</comment>
<dbReference type="SUPFAM" id="SSF55681">
    <property type="entry name" value="Class II aaRS and biotin synthetases"/>
    <property type="match status" value="1"/>
</dbReference>
<dbReference type="STRING" id="439481.Aboo_0795"/>
<dbReference type="Proteomes" id="UP000001400">
    <property type="component" value="Chromosome"/>
</dbReference>
<dbReference type="GO" id="GO:0006432">
    <property type="term" value="P:phenylalanyl-tRNA aminoacylation"/>
    <property type="evidence" value="ECO:0007669"/>
    <property type="project" value="UniProtKB-UniRule"/>
</dbReference>
<dbReference type="InterPro" id="IPR022918">
    <property type="entry name" value="Phe_tRNA_ligase_beta2_arc"/>
</dbReference>
<evidence type="ECO:0000256" key="2">
    <source>
        <dbReference type="ARBA" id="ARBA00004496"/>
    </source>
</evidence>
<comment type="cofactor">
    <cofactor evidence="1 12">
        <name>Mg(2+)</name>
        <dbReference type="ChEBI" id="CHEBI:18420"/>
    </cofactor>
</comment>
<keyword evidence="11 12" id="KW-0030">Aminoacyl-tRNA synthetase</keyword>
<dbReference type="AlphaFoldDB" id="B5IAN5"/>
<dbReference type="Pfam" id="PF03484">
    <property type="entry name" value="B5"/>
    <property type="match status" value="1"/>
</dbReference>
<evidence type="ECO:0000256" key="12">
    <source>
        <dbReference type="HAMAP-Rule" id="MF_00284"/>
    </source>
</evidence>
<dbReference type="CDD" id="cd00769">
    <property type="entry name" value="PheRS_beta_core"/>
    <property type="match status" value="1"/>
</dbReference>
<feature type="binding site" evidence="12">
    <location>
        <position position="331"/>
    </location>
    <ligand>
        <name>Mg(2+)</name>
        <dbReference type="ChEBI" id="CHEBI:18420"/>
        <note>shared with alpha subunit</note>
    </ligand>
</feature>
<evidence type="ECO:0000313" key="14">
    <source>
        <dbReference type="Proteomes" id="UP000001400"/>
    </source>
</evidence>
<keyword evidence="14" id="KW-1185">Reference proteome</keyword>
<evidence type="ECO:0000256" key="1">
    <source>
        <dbReference type="ARBA" id="ARBA00001946"/>
    </source>
</evidence>
<keyword evidence="4 12" id="KW-0963">Cytoplasm</keyword>
<dbReference type="Gene3D" id="3.50.40.10">
    <property type="entry name" value="Phenylalanyl-trna Synthetase, Chain B, domain 3"/>
    <property type="match status" value="1"/>
</dbReference>
<reference evidence="13" key="1">
    <citation type="submission" date="2010-02" db="EMBL/GenBank/DDBJ databases">
        <title>Complete sequence of Aciduliprofundum boonei T469.</title>
        <authorList>
            <consortium name="US DOE Joint Genome Institute"/>
            <person name="Lucas S."/>
            <person name="Copeland A."/>
            <person name="Lapidus A."/>
            <person name="Cheng J.-F."/>
            <person name="Bruce D."/>
            <person name="Goodwin L."/>
            <person name="Pitluck S."/>
            <person name="Saunders E."/>
            <person name="Detter J.C."/>
            <person name="Han C."/>
            <person name="Tapia R."/>
            <person name="Land M."/>
            <person name="Hauser L."/>
            <person name="Kyrpides N."/>
            <person name="Mikhailova N."/>
            <person name="Flores G."/>
            <person name="Reysenbach A.-L."/>
            <person name="Woyke T."/>
        </authorList>
    </citation>
    <scope>NUCLEOTIDE SEQUENCE</scope>
    <source>
        <strain evidence="13">T469</strain>
    </source>
</reference>
<evidence type="ECO:0000256" key="7">
    <source>
        <dbReference type="ARBA" id="ARBA00022741"/>
    </source>
</evidence>
<dbReference type="InterPro" id="IPR045864">
    <property type="entry name" value="aa-tRNA-synth_II/BPL/LPL"/>
</dbReference>
<dbReference type="GO" id="GO:0003723">
    <property type="term" value="F:RNA binding"/>
    <property type="evidence" value="ECO:0007669"/>
    <property type="project" value="InterPro"/>
</dbReference>
<keyword evidence="10 12" id="KW-0648">Protein biosynthesis</keyword>
<dbReference type="EC" id="6.1.1.20" evidence="12"/>
<evidence type="ECO:0000256" key="3">
    <source>
        <dbReference type="ARBA" id="ARBA00007438"/>
    </source>
</evidence>
<dbReference type="FunFam" id="3.50.40.10:FF:000003">
    <property type="entry name" value="Phenylalanine--tRNA ligase beta subunit"/>
    <property type="match status" value="1"/>
</dbReference>
<dbReference type="HOGENOM" id="CLU_020279_3_0_2"/>
<comment type="subunit">
    <text evidence="12">Tetramer of two alpha and two beta subunits.</text>
</comment>
<dbReference type="PANTHER" id="PTHR10947:SF0">
    <property type="entry name" value="PHENYLALANINE--TRNA LIGASE BETA SUBUNIT"/>
    <property type="match status" value="1"/>
</dbReference>
<dbReference type="PANTHER" id="PTHR10947">
    <property type="entry name" value="PHENYLALANYL-TRNA SYNTHETASE BETA CHAIN AND LEUCINE-RICH REPEAT-CONTAINING PROTEIN 47"/>
    <property type="match status" value="1"/>
</dbReference>
<dbReference type="GO" id="GO:0004826">
    <property type="term" value="F:phenylalanine-tRNA ligase activity"/>
    <property type="evidence" value="ECO:0007669"/>
    <property type="project" value="UniProtKB-UniRule"/>
</dbReference>
<keyword evidence="6 12" id="KW-0479">Metal-binding</keyword>
<dbReference type="EMBL" id="CP001941">
    <property type="protein sequence ID" value="ADD08604.1"/>
    <property type="molecule type" value="Genomic_DNA"/>
</dbReference>
<evidence type="ECO:0000256" key="11">
    <source>
        <dbReference type="ARBA" id="ARBA00023146"/>
    </source>
</evidence>
<dbReference type="SUPFAM" id="SSF46955">
    <property type="entry name" value="Putative DNA-binding domain"/>
    <property type="match status" value="2"/>
</dbReference>
<dbReference type="InterPro" id="IPR020825">
    <property type="entry name" value="Phe-tRNA_synthase-like_B3/B4"/>
</dbReference>
<evidence type="ECO:0000313" key="13">
    <source>
        <dbReference type="EMBL" id="ADD08604.1"/>
    </source>
</evidence>
<protein>
    <recommendedName>
        <fullName evidence="12">Phenylalanine--tRNA ligase beta subunit</fullName>
        <ecNumber evidence="12">6.1.1.20</ecNumber>
    </recommendedName>
    <alternativeName>
        <fullName evidence="12">Phenylalanyl-tRNA synthetase beta subunit</fullName>
        <shortName evidence="12">PheRS</shortName>
    </alternativeName>
</protein>
<name>B5IAN5_ACIB4</name>
<dbReference type="GO" id="GO:0005524">
    <property type="term" value="F:ATP binding"/>
    <property type="evidence" value="ECO:0007669"/>
    <property type="project" value="UniProtKB-UniRule"/>
</dbReference>